<gene>
    <name evidence="7" type="ORF">CC84DRAFT_1256811</name>
</gene>
<accession>A0A177CLU5</accession>
<evidence type="ECO:0000256" key="1">
    <source>
        <dbReference type="ARBA" id="ARBA00009902"/>
    </source>
</evidence>
<dbReference type="InterPro" id="IPR023296">
    <property type="entry name" value="Glyco_hydro_beta-prop_sf"/>
</dbReference>
<dbReference type="AlphaFoldDB" id="A0A177CLU5"/>
<dbReference type="RefSeq" id="XP_018038203.1">
    <property type="nucleotide sequence ID" value="XM_018184663.1"/>
</dbReference>
<feature type="domain" description="Glycosyl hydrolase family 32 C-terminal" evidence="6">
    <location>
        <begin position="467"/>
        <end position="597"/>
    </location>
</feature>
<keyword evidence="8" id="KW-1185">Reference proteome</keyword>
<dbReference type="CDD" id="cd18621">
    <property type="entry name" value="GH32_XdINV-like"/>
    <property type="match status" value="1"/>
</dbReference>
<reference evidence="7 8" key="1">
    <citation type="submission" date="2016-05" db="EMBL/GenBank/DDBJ databases">
        <title>Comparative analysis of secretome profiles of manganese(II)-oxidizing ascomycete fungi.</title>
        <authorList>
            <consortium name="DOE Joint Genome Institute"/>
            <person name="Zeiner C.A."/>
            <person name="Purvine S.O."/>
            <person name="Zink E.M."/>
            <person name="Wu S."/>
            <person name="Pasa-Tolic L."/>
            <person name="Chaput D.L."/>
            <person name="Haridas S."/>
            <person name="Grigoriev I.V."/>
            <person name="Santelli C.M."/>
            <person name="Hansel C.M."/>
        </authorList>
    </citation>
    <scope>NUCLEOTIDE SEQUENCE [LARGE SCALE GENOMIC DNA]</scope>
    <source>
        <strain evidence="7 8">AP3s5-JAC2a</strain>
    </source>
</reference>
<proteinExistence type="inferred from homology"/>
<dbReference type="InterPro" id="IPR013148">
    <property type="entry name" value="Glyco_hydro_32_N"/>
</dbReference>
<evidence type="ECO:0000313" key="8">
    <source>
        <dbReference type="Proteomes" id="UP000077069"/>
    </source>
</evidence>
<dbReference type="Pfam" id="PF08244">
    <property type="entry name" value="Glyco_hydro_32C"/>
    <property type="match status" value="1"/>
</dbReference>
<dbReference type="GO" id="GO:0004575">
    <property type="term" value="F:sucrose alpha-glucosidase activity"/>
    <property type="evidence" value="ECO:0007669"/>
    <property type="project" value="TreeGrafter"/>
</dbReference>
<evidence type="ECO:0000256" key="2">
    <source>
        <dbReference type="ARBA" id="ARBA00022801"/>
    </source>
</evidence>
<dbReference type="Pfam" id="PF00251">
    <property type="entry name" value="Glyco_hydro_32N"/>
    <property type="match status" value="1"/>
</dbReference>
<dbReference type="SUPFAM" id="SSF49899">
    <property type="entry name" value="Concanavalin A-like lectins/glucanases"/>
    <property type="match status" value="1"/>
</dbReference>
<dbReference type="Proteomes" id="UP000077069">
    <property type="component" value="Unassembled WGS sequence"/>
</dbReference>
<dbReference type="PANTHER" id="PTHR42800:SF3">
    <property type="entry name" value="GLYCOSYL HYDROLASE FAMILY 32 N-TERMINAL DOMAIN-CONTAINING PROTEIN"/>
    <property type="match status" value="1"/>
</dbReference>
<dbReference type="Gene3D" id="2.115.10.20">
    <property type="entry name" value="Glycosyl hydrolase domain, family 43"/>
    <property type="match status" value="1"/>
</dbReference>
<keyword evidence="3 4" id="KW-0326">Glycosidase</keyword>
<keyword evidence="2 4" id="KW-0378">Hydrolase</keyword>
<evidence type="ECO:0000256" key="3">
    <source>
        <dbReference type="ARBA" id="ARBA00023295"/>
    </source>
</evidence>
<dbReference type="InterPro" id="IPR001362">
    <property type="entry name" value="Glyco_hydro_32"/>
</dbReference>
<dbReference type="InParanoid" id="A0A177CLU5"/>
<dbReference type="InterPro" id="IPR013320">
    <property type="entry name" value="ConA-like_dom_sf"/>
</dbReference>
<dbReference type="InterPro" id="IPR013189">
    <property type="entry name" value="Glyco_hydro_32_C"/>
</dbReference>
<dbReference type="GO" id="GO:0005737">
    <property type="term" value="C:cytoplasm"/>
    <property type="evidence" value="ECO:0007669"/>
    <property type="project" value="TreeGrafter"/>
</dbReference>
<dbReference type="SUPFAM" id="SSF75005">
    <property type="entry name" value="Arabinanase/levansucrase/invertase"/>
    <property type="match status" value="1"/>
</dbReference>
<evidence type="ECO:0000313" key="7">
    <source>
        <dbReference type="EMBL" id="OAG07838.1"/>
    </source>
</evidence>
<protein>
    <submittedName>
        <fullName evidence="7">Arabinanase/levansucrase/invertase</fullName>
    </submittedName>
</protein>
<evidence type="ECO:0000259" key="6">
    <source>
        <dbReference type="Pfam" id="PF08244"/>
    </source>
</evidence>
<name>A0A177CLU5_9PLEO</name>
<dbReference type="SMART" id="SM00640">
    <property type="entry name" value="Glyco_32"/>
    <property type="match status" value="1"/>
</dbReference>
<dbReference type="EMBL" id="KV441550">
    <property type="protein sequence ID" value="OAG07838.1"/>
    <property type="molecule type" value="Genomic_DNA"/>
</dbReference>
<dbReference type="GO" id="GO:0005987">
    <property type="term" value="P:sucrose catabolic process"/>
    <property type="evidence" value="ECO:0007669"/>
    <property type="project" value="TreeGrafter"/>
</dbReference>
<sequence length="621" mass="69044">MSSYSVSPVSSTSTLASLKEAVVNLTPIRTECDAAAARTDPNYRWRPRLHLTATRGWINDPCAPGYDSANKTYHLGFQWNPHSTEWGNISWGAALSRDLLAWKVSDQPSMKPTDCHDSSGVFTGCMVPTAIDGKEDGTVTAIYTSVSRLPIHYLKPYHRGSESVALATSTDSGRTWARQAKNVFLGQPPLGLAVTGWRDPFVARWPAMDSLITKGTMYQNSGHMYAIVAGGIKDETPTAFLYRISAHALDKWEYLGPLITVGLNFCPSPRWSGDFGVNWEVSNFVSLSTEDNLISREFLICGVEGRLATTDDIRTKGSFRATNAQMWMCGMIDPLKVLPMSYQFGGKLDHGIYYAGNSFWDPIARQHIIFGWLLEDDLDIQLRKKQGWAGVISLPRVLKMHILKSVTGAIACSLESIGSVELLPEDTNGTSFTVVSLCAVPDLRLHQLRGRRFSLGTELAGFRLFPESWGQWEMELSFAVSGDAARLGFDIVHSHSERTRVYFEPASESIIVDRSRSSTISGTRNCQEHAPHTLFKFARLDKDHQSDEKTVLEDLRFHVLYDCSVLEIFVNERTALTTRVYPVSGTSNGVRLFIEREHHASSGSVMSQILSCDLWPLSLPS</sequence>
<dbReference type="STRING" id="1460663.A0A177CLU5"/>
<dbReference type="GeneID" id="28768149"/>
<feature type="domain" description="Glycosyl hydrolase family 32 N-terminal" evidence="5">
    <location>
        <begin position="50"/>
        <end position="401"/>
    </location>
</feature>
<dbReference type="OrthoDB" id="202537at2759"/>
<evidence type="ECO:0000256" key="4">
    <source>
        <dbReference type="RuleBase" id="RU362110"/>
    </source>
</evidence>
<organism evidence="7 8">
    <name type="scientific">Paraphaeosphaeria sporulosa</name>
    <dbReference type="NCBI Taxonomy" id="1460663"/>
    <lineage>
        <taxon>Eukaryota</taxon>
        <taxon>Fungi</taxon>
        <taxon>Dikarya</taxon>
        <taxon>Ascomycota</taxon>
        <taxon>Pezizomycotina</taxon>
        <taxon>Dothideomycetes</taxon>
        <taxon>Pleosporomycetidae</taxon>
        <taxon>Pleosporales</taxon>
        <taxon>Massarineae</taxon>
        <taxon>Didymosphaeriaceae</taxon>
        <taxon>Paraphaeosphaeria</taxon>
    </lineage>
</organism>
<dbReference type="Gene3D" id="2.60.120.560">
    <property type="entry name" value="Exo-inulinase, domain 1"/>
    <property type="match status" value="1"/>
</dbReference>
<evidence type="ECO:0000259" key="5">
    <source>
        <dbReference type="Pfam" id="PF00251"/>
    </source>
</evidence>
<dbReference type="PANTHER" id="PTHR42800">
    <property type="entry name" value="EXOINULINASE INUD (AFU_ORTHOLOGUE AFUA_5G00480)"/>
    <property type="match status" value="1"/>
</dbReference>
<comment type="similarity">
    <text evidence="1 4">Belongs to the glycosyl hydrolase 32 family.</text>
</comment>